<gene>
    <name evidence="7" type="ORF">SAMN05216257_107103</name>
</gene>
<keyword evidence="8" id="KW-1185">Reference proteome</keyword>
<dbReference type="OrthoDB" id="9784272at2"/>
<dbReference type="Gene3D" id="1.10.1740.10">
    <property type="match status" value="1"/>
</dbReference>
<dbReference type="SUPFAM" id="SSF88946">
    <property type="entry name" value="Sigma2 domain of RNA polymerase sigma factors"/>
    <property type="match status" value="1"/>
</dbReference>
<dbReference type="GO" id="GO:0003677">
    <property type="term" value="F:DNA binding"/>
    <property type="evidence" value="ECO:0007669"/>
    <property type="project" value="InterPro"/>
</dbReference>
<dbReference type="AlphaFoldDB" id="A0A1G9GH99"/>
<dbReference type="STRING" id="990712.SAMN05216257_107103"/>
<dbReference type="InterPro" id="IPR013324">
    <property type="entry name" value="RNA_pol_sigma_r3/r4-like"/>
</dbReference>
<keyword evidence="3" id="KW-0731">Sigma factor</keyword>
<dbReference type="InterPro" id="IPR039425">
    <property type="entry name" value="RNA_pol_sigma-70-like"/>
</dbReference>
<evidence type="ECO:0000259" key="6">
    <source>
        <dbReference type="Pfam" id="PF08281"/>
    </source>
</evidence>
<dbReference type="InterPro" id="IPR007627">
    <property type="entry name" value="RNA_pol_sigma70_r2"/>
</dbReference>
<dbReference type="Gene3D" id="1.10.10.10">
    <property type="entry name" value="Winged helix-like DNA-binding domain superfamily/Winged helix DNA-binding domain"/>
    <property type="match status" value="1"/>
</dbReference>
<dbReference type="PANTHER" id="PTHR43133">
    <property type="entry name" value="RNA POLYMERASE ECF-TYPE SIGMA FACTO"/>
    <property type="match status" value="1"/>
</dbReference>
<keyword evidence="4" id="KW-0804">Transcription</keyword>
<dbReference type="EMBL" id="FNFV01000007">
    <property type="protein sequence ID" value="SDL00036.1"/>
    <property type="molecule type" value="Genomic_DNA"/>
</dbReference>
<sequence>MDEATIWLIAVRDRRDREAFVRLFDFYAPRLRAMLARMNCTGAAADDVIQDGMLRVWQKAHQFDPAQASASAWIYRIVRNRHIDIVRRDARPMPEALKVEGPPEPDPGEAIALQAEAARLRAALADLPPEQRRMVEMAYMGELSHREISDETGLPLGTVKSRIRLALERLRHSLKDLRQT</sequence>
<dbReference type="InterPro" id="IPR014284">
    <property type="entry name" value="RNA_pol_sigma-70_dom"/>
</dbReference>
<organism evidence="7 8">
    <name type="scientific">Meinhardsimonia xiamenensis</name>
    <dbReference type="NCBI Taxonomy" id="990712"/>
    <lineage>
        <taxon>Bacteria</taxon>
        <taxon>Pseudomonadati</taxon>
        <taxon>Pseudomonadota</taxon>
        <taxon>Alphaproteobacteria</taxon>
        <taxon>Rhodobacterales</taxon>
        <taxon>Paracoccaceae</taxon>
        <taxon>Meinhardsimonia</taxon>
    </lineage>
</organism>
<feature type="domain" description="RNA polymerase sigma factor 70 region 4 type 2" evidence="6">
    <location>
        <begin position="119"/>
        <end position="170"/>
    </location>
</feature>
<keyword evidence="2" id="KW-0805">Transcription regulation</keyword>
<dbReference type="GO" id="GO:0006352">
    <property type="term" value="P:DNA-templated transcription initiation"/>
    <property type="evidence" value="ECO:0007669"/>
    <property type="project" value="InterPro"/>
</dbReference>
<evidence type="ECO:0000256" key="4">
    <source>
        <dbReference type="ARBA" id="ARBA00023163"/>
    </source>
</evidence>
<dbReference type="Proteomes" id="UP000199328">
    <property type="component" value="Unassembled WGS sequence"/>
</dbReference>
<dbReference type="GO" id="GO:0016987">
    <property type="term" value="F:sigma factor activity"/>
    <property type="evidence" value="ECO:0007669"/>
    <property type="project" value="UniProtKB-KW"/>
</dbReference>
<evidence type="ECO:0000256" key="2">
    <source>
        <dbReference type="ARBA" id="ARBA00023015"/>
    </source>
</evidence>
<evidence type="ECO:0000256" key="1">
    <source>
        <dbReference type="ARBA" id="ARBA00010641"/>
    </source>
</evidence>
<evidence type="ECO:0000256" key="3">
    <source>
        <dbReference type="ARBA" id="ARBA00023082"/>
    </source>
</evidence>
<reference evidence="8" key="1">
    <citation type="submission" date="2016-10" db="EMBL/GenBank/DDBJ databases">
        <authorList>
            <person name="Varghese N."/>
            <person name="Submissions S."/>
        </authorList>
    </citation>
    <scope>NUCLEOTIDE SEQUENCE [LARGE SCALE GENOMIC DNA]</scope>
    <source>
        <strain evidence="8">CGMCC 1.10789</strain>
    </source>
</reference>
<dbReference type="CDD" id="cd06171">
    <property type="entry name" value="Sigma70_r4"/>
    <property type="match status" value="1"/>
</dbReference>
<dbReference type="InterPro" id="IPR013249">
    <property type="entry name" value="RNA_pol_sigma70_r4_t2"/>
</dbReference>
<dbReference type="NCBIfam" id="TIGR02937">
    <property type="entry name" value="sigma70-ECF"/>
    <property type="match status" value="1"/>
</dbReference>
<dbReference type="InterPro" id="IPR036388">
    <property type="entry name" value="WH-like_DNA-bd_sf"/>
</dbReference>
<protein>
    <submittedName>
        <fullName evidence="7">RNA polymerase sigma-70 factor, ECF subfamily</fullName>
    </submittedName>
</protein>
<evidence type="ECO:0000313" key="8">
    <source>
        <dbReference type="Proteomes" id="UP000199328"/>
    </source>
</evidence>
<dbReference type="SUPFAM" id="SSF88659">
    <property type="entry name" value="Sigma3 and sigma4 domains of RNA polymerase sigma factors"/>
    <property type="match status" value="1"/>
</dbReference>
<dbReference type="Pfam" id="PF04542">
    <property type="entry name" value="Sigma70_r2"/>
    <property type="match status" value="1"/>
</dbReference>
<dbReference type="Pfam" id="PF08281">
    <property type="entry name" value="Sigma70_r4_2"/>
    <property type="match status" value="1"/>
</dbReference>
<name>A0A1G9GH99_9RHOB</name>
<feature type="domain" description="RNA polymerase sigma-70 region 2" evidence="5">
    <location>
        <begin position="24"/>
        <end position="91"/>
    </location>
</feature>
<dbReference type="PANTHER" id="PTHR43133:SF62">
    <property type="entry name" value="RNA POLYMERASE SIGMA FACTOR SIGZ"/>
    <property type="match status" value="1"/>
</dbReference>
<comment type="similarity">
    <text evidence="1">Belongs to the sigma-70 factor family. ECF subfamily.</text>
</comment>
<evidence type="ECO:0000259" key="5">
    <source>
        <dbReference type="Pfam" id="PF04542"/>
    </source>
</evidence>
<accession>A0A1G9GH99</accession>
<evidence type="ECO:0000313" key="7">
    <source>
        <dbReference type="EMBL" id="SDL00036.1"/>
    </source>
</evidence>
<dbReference type="InterPro" id="IPR013325">
    <property type="entry name" value="RNA_pol_sigma_r2"/>
</dbReference>
<proteinExistence type="inferred from homology"/>